<reference evidence="2 3" key="1">
    <citation type="journal article" date="2023" name="PLoS ONE">
        <title>Genome-based metabolic and phylogenomic analysis of three Terrisporobacter species.</title>
        <authorList>
            <person name="Boer T."/>
            <person name="Bengelsdorf F.R."/>
            <person name="Bomeke M."/>
            <person name="Daniel R."/>
            <person name="Poehlein A."/>
        </authorList>
    </citation>
    <scope>NUCLEOTIDE SEQUENCE [LARGE SCALE GENOMIC DNA]</scope>
    <source>
        <strain evidence="2 3">DSM 1288</strain>
    </source>
</reference>
<dbReference type="EMBL" id="CP117523">
    <property type="protein sequence ID" value="WWD84171.1"/>
    <property type="molecule type" value="Genomic_DNA"/>
</dbReference>
<proteinExistence type="predicted"/>
<feature type="domain" description="IrrE N-terminal-like" evidence="1">
    <location>
        <begin position="14"/>
        <end position="136"/>
    </location>
</feature>
<sequence>MNKLEQLYNLAFDLTINIFFFDLKAIGCLGLNVEKNELGHVIFLDNSLKNNNKIHAEVLAHEIGHFYTTIGNNLNNSSTYRDELYKNKVENKADRWAYNYLIPEKDLVVAIKKGITDMQELAEYFDVRLEFLMKRLEYLALLKQMIKLENNKYLVLTNLPNLHTYEDL</sequence>
<evidence type="ECO:0000313" key="2">
    <source>
        <dbReference type="EMBL" id="WWD84171.1"/>
    </source>
</evidence>
<evidence type="ECO:0000259" key="1">
    <source>
        <dbReference type="Pfam" id="PF06114"/>
    </source>
</evidence>
<dbReference type="RefSeq" id="WP_018592573.1">
    <property type="nucleotide sequence ID" value="NZ_CP117523.1"/>
</dbReference>
<name>A0ABZ2EXF4_9FIRM</name>
<evidence type="ECO:0000313" key="3">
    <source>
        <dbReference type="Proteomes" id="UP001348492"/>
    </source>
</evidence>
<dbReference type="Pfam" id="PF06114">
    <property type="entry name" value="Peptidase_M78"/>
    <property type="match status" value="1"/>
</dbReference>
<keyword evidence="3" id="KW-1185">Reference proteome</keyword>
<dbReference type="Proteomes" id="UP001348492">
    <property type="component" value="Chromosome"/>
</dbReference>
<accession>A0ABZ2EXF4</accession>
<protein>
    <recommendedName>
        <fullName evidence="1">IrrE N-terminal-like domain-containing protein</fullName>
    </recommendedName>
</protein>
<organism evidence="2 3">
    <name type="scientific">Terrisporobacter glycolicus ATCC 14880 = DSM 1288</name>
    <dbReference type="NCBI Taxonomy" id="1121315"/>
    <lineage>
        <taxon>Bacteria</taxon>
        <taxon>Bacillati</taxon>
        <taxon>Bacillota</taxon>
        <taxon>Clostridia</taxon>
        <taxon>Peptostreptococcales</taxon>
        <taxon>Peptostreptococcaceae</taxon>
        <taxon>Terrisporobacter</taxon>
    </lineage>
</organism>
<gene>
    <name evidence="2" type="ORF">TEGL_25940</name>
</gene>
<dbReference type="InterPro" id="IPR010359">
    <property type="entry name" value="IrrE_HExxH"/>
</dbReference>